<proteinExistence type="predicted"/>
<dbReference type="GO" id="GO:0051539">
    <property type="term" value="F:4 iron, 4 sulfur cluster binding"/>
    <property type="evidence" value="ECO:0007669"/>
    <property type="project" value="UniProtKB-KW"/>
</dbReference>
<name>A0A7V5NY67_9BACT</name>
<keyword evidence="1" id="KW-0004">4Fe-4S</keyword>
<feature type="non-terminal residue" evidence="7">
    <location>
        <position position="1"/>
    </location>
</feature>
<dbReference type="AlphaFoldDB" id="A0A7V5NY67"/>
<evidence type="ECO:0000256" key="2">
    <source>
        <dbReference type="ARBA" id="ARBA00022723"/>
    </source>
</evidence>
<dbReference type="Proteomes" id="UP000886101">
    <property type="component" value="Unassembled WGS sequence"/>
</dbReference>
<evidence type="ECO:0000256" key="4">
    <source>
        <dbReference type="ARBA" id="ARBA00023004"/>
    </source>
</evidence>
<dbReference type="GO" id="GO:0046872">
    <property type="term" value="F:metal ion binding"/>
    <property type="evidence" value="ECO:0007669"/>
    <property type="project" value="UniProtKB-KW"/>
</dbReference>
<evidence type="ECO:0000256" key="1">
    <source>
        <dbReference type="ARBA" id="ARBA00022485"/>
    </source>
</evidence>
<dbReference type="GO" id="GO:0016491">
    <property type="term" value="F:oxidoreductase activity"/>
    <property type="evidence" value="ECO:0007669"/>
    <property type="project" value="UniProtKB-ARBA"/>
</dbReference>
<feature type="domain" description="Cysteine-rich" evidence="6">
    <location>
        <begin position="150"/>
        <end position="196"/>
    </location>
</feature>
<dbReference type="Pfam" id="PF02754">
    <property type="entry name" value="CCG"/>
    <property type="match status" value="2"/>
</dbReference>
<feature type="domain" description="Cysteine-rich" evidence="6">
    <location>
        <begin position="12"/>
        <end position="89"/>
    </location>
</feature>
<evidence type="ECO:0000256" key="5">
    <source>
        <dbReference type="ARBA" id="ARBA00023014"/>
    </source>
</evidence>
<dbReference type="InterPro" id="IPR004017">
    <property type="entry name" value="Cys_rich_dom"/>
</dbReference>
<keyword evidence="2" id="KW-0479">Metal-binding</keyword>
<dbReference type="PANTHER" id="PTHR32479:SF19">
    <property type="entry name" value="ANAEROBIC GLYCEROL-3-PHOSPHATE DEHYDROGENASE SUBUNIT C"/>
    <property type="match status" value="1"/>
</dbReference>
<gene>
    <name evidence="7" type="ORF">ENJ96_00950</name>
</gene>
<comment type="caution">
    <text evidence="7">The sequence shown here is derived from an EMBL/GenBank/DDBJ whole genome shotgun (WGS) entry which is preliminary data.</text>
</comment>
<keyword evidence="5" id="KW-0411">Iron-sulfur</keyword>
<keyword evidence="4" id="KW-0408">Iron</keyword>
<reference evidence="7" key="1">
    <citation type="journal article" date="2020" name="mSystems">
        <title>Genome- and Community-Level Interaction Insights into Carbon Utilization and Element Cycling Functions of Hydrothermarchaeota in Hydrothermal Sediment.</title>
        <authorList>
            <person name="Zhou Z."/>
            <person name="Liu Y."/>
            <person name="Xu W."/>
            <person name="Pan J."/>
            <person name="Luo Z.H."/>
            <person name="Li M."/>
        </authorList>
    </citation>
    <scope>NUCLEOTIDE SEQUENCE [LARGE SCALE GENOMIC DNA]</scope>
    <source>
        <strain evidence="7">HyVt-533</strain>
    </source>
</reference>
<accession>A0A7V5NY67</accession>
<evidence type="ECO:0000259" key="6">
    <source>
        <dbReference type="Pfam" id="PF02754"/>
    </source>
</evidence>
<protein>
    <submittedName>
        <fullName evidence="7">(Fe-S)-binding protein</fullName>
    </submittedName>
</protein>
<evidence type="ECO:0000313" key="7">
    <source>
        <dbReference type="EMBL" id="HHI96402.1"/>
    </source>
</evidence>
<dbReference type="EMBL" id="DROK01000029">
    <property type="protein sequence ID" value="HHI96402.1"/>
    <property type="molecule type" value="Genomic_DNA"/>
</dbReference>
<sequence>LRPSDTAGKTLLFLGCAETILYPRAVEAFLEKIKALFPFEVVKGLCCGLPLAASGAEEAFLKIAKENLALLGQAEKVLVFCASCLFTFKKIYPLYLPQEQLAIRDGFSYLLEQGFFRFKAPSSLLFFQVPCHLRHLGLEPWWEGLKHYPGCCGQGGLFGFRHRQEARQIAFPLKKAFLTSGARFLATSCSACFFRLRTLFPRGSVTPLLAFLEPAEKQKNTGY</sequence>
<evidence type="ECO:0000256" key="3">
    <source>
        <dbReference type="ARBA" id="ARBA00022737"/>
    </source>
</evidence>
<keyword evidence="3" id="KW-0677">Repeat</keyword>
<dbReference type="PANTHER" id="PTHR32479">
    <property type="entry name" value="GLYCOLATE OXIDASE IRON-SULFUR SUBUNIT"/>
    <property type="match status" value="1"/>
</dbReference>
<organism evidence="7">
    <name type="scientific">Thermodesulfatator atlanticus</name>
    <dbReference type="NCBI Taxonomy" id="501497"/>
    <lineage>
        <taxon>Bacteria</taxon>
        <taxon>Pseudomonadati</taxon>
        <taxon>Thermodesulfobacteriota</taxon>
        <taxon>Thermodesulfobacteria</taxon>
        <taxon>Thermodesulfobacteriales</taxon>
        <taxon>Thermodesulfatatoraceae</taxon>
        <taxon>Thermodesulfatator</taxon>
    </lineage>
</organism>